<protein>
    <submittedName>
        <fullName evidence="6">DNA mismatch repair protein MutS domain protein</fullName>
    </submittedName>
</protein>
<feature type="transmembrane region" description="Helical" evidence="4">
    <location>
        <begin position="213"/>
        <end position="232"/>
    </location>
</feature>
<gene>
    <name evidence="6" type="ORF">Bccel_5691</name>
</gene>
<dbReference type="AlphaFoldDB" id="A0A0L6JX33"/>
<evidence type="ECO:0000256" key="1">
    <source>
        <dbReference type="ARBA" id="ARBA00022741"/>
    </source>
</evidence>
<dbReference type="PATRIC" id="fig|398512.5.peg.5968"/>
<dbReference type="EMBL" id="LGTC01000001">
    <property type="protein sequence ID" value="KNY30411.1"/>
    <property type="molecule type" value="Genomic_DNA"/>
</dbReference>
<dbReference type="InterPro" id="IPR045076">
    <property type="entry name" value="MutS"/>
</dbReference>
<dbReference type="InterPro" id="IPR000432">
    <property type="entry name" value="DNA_mismatch_repair_MutS_C"/>
</dbReference>
<keyword evidence="4" id="KW-0472">Membrane</keyword>
<dbReference type="GO" id="GO:0005829">
    <property type="term" value="C:cytosol"/>
    <property type="evidence" value="ECO:0007669"/>
    <property type="project" value="TreeGrafter"/>
</dbReference>
<dbReference type="Gene3D" id="3.40.50.300">
    <property type="entry name" value="P-loop containing nucleotide triphosphate hydrolases"/>
    <property type="match status" value="1"/>
</dbReference>
<dbReference type="OrthoDB" id="9802448at2"/>
<comment type="caution">
    <text evidence="6">The sequence shown here is derived from an EMBL/GenBank/DDBJ whole genome shotgun (WGS) entry which is preliminary data.</text>
</comment>
<sequence length="601" mass="69240">MKTPYDSYTRRKNKYDMLIQSLTKAINMVSNLRLAVFLVGLAAGVVLYLVKYYILLSAVIFVSIIVFIYLVIRHEKLIDIKKFHTFLLEINQNSIKRLEGKWHEFTDTGDEYNNSEHRYFEDLDIFGKGSLFQWINTSKTYYGRSFFKDILGNTPKCIEDITERQQAVLELSRKLGWRQRFQAETMSVPDKTIDPDELIKWALDTETFYIKKWFTIFVKALPVFTGIVILLAMNTQFITFHIPVLLLLIQAILLRIKRKKRSEVFDLAEKYSNDIKVYYNALKHFEKHNFKSTHIKDIRAGMVNNEGLKAYKQLDRLSKIIDNISARHSAFFELLNILTLWDFQCMTAIEKWKQSSGKFLLSWIKAIGKVEALCGLAIISFDNPKWPMPDIWDSKPFIEAKGLGHPLLGQNGVSNDLKIKNQVKVLLITGSNMSGKSTLLRTVGINLVLAYAGAPVCAQSFSASIADIHTCMRVSDDLGKSISSFYAELLRIKEIVNRAESGEKVFFLLDEIFKGTNSRDRHMGARVLIKRLCQLNCSGLVSTHDLELSDLENEGFEVKNYHFEEYYKDNKINFDYKLREGVSTTRNAVYLMRLAGIDISE</sequence>
<evidence type="ECO:0000256" key="2">
    <source>
        <dbReference type="ARBA" id="ARBA00022840"/>
    </source>
</evidence>
<feature type="transmembrane region" description="Helical" evidence="4">
    <location>
        <begin position="21"/>
        <end position="46"/>
    </location>
</feature>
<feature type="domain" description="DNA mismatch repair proteins mutS family" evidence="5">
    <location>
        <begin position="423"/>
        <end position="601"/>
    </location>
</feature>
<evidence type="ECO:0000313" key="7">
    <source>
        <dbReference type="Proteomes" id="UP000036923"/>
    </source>
</evidence>
<evidence type="ECO:0000256" key="4">
    <source>
        <dbReference type="SAM" id="Phobius"/>
    </source>
</evidence>
<keyword evidence="3" id="KW-0238">DNA-binding</keyword>
<dbReference type="SMART" id="SM00534">
    <property type="entry name" value="MUTSac"/>
    <property type="match status" value="1"/>
</dbReference>
<keyword evidence="4" id="KW-0812">Transmembrane</keyword>
<reference evidence="7" key="1">
    <citation type="submission" date="2015-07" db="EMBL/GenBank/DDBJ databases">
        <title>Near-Complete Genome Sequence of the Cellulolytic Bacterium Bacteroides (Pseudobacteroides) cellulosolvens ATCC 35603.</title>
        <authorList>
            <person name="Dassa B."/>
            <person name="Utturkar S.M."/>
            <person name="Klingeman D.M."/>
            <person name="Hurt R.A."/>
            <person name="Keller M."/>
            <person name="Xu J."/>
            <person name="Reddy Y.H.K."/>
            <person name="Borovok I."/>
            <person name="Grinberg I.R."/>
            <person name="Lamed R."/>
            <person name="Zhivin O."/>
            <person name="Bayer E.A."/>
            <person name="Brown S.D."/>
        </authorList>
    </citation>
    <scope>NUCLEOTIDE SEQUENCE [LARGE SCALE GENOMIC DNA]</scope>
    <source>
        <strain evidence="7">DSM 2933</strain>
    </source>
</reference>
<dbReference type="STRING" id="398512.Bccel_5691"/>
<dbReference type="GO" id="GO:0006298">
    <property type="term" value="P:mismatch repair"/>
    <property type="evidence" value="ECO:0007669"/>
    <property type="project" value="InterPro"/>
</dbReference>
<dbReference type="RefSeq" id="WP_036940061.1">
    <property type="nucleotide sequence ID" value="NZ_JQKC01000010.1"/>
</dbReference>
<dbReference type="SUPFAM" id="SSF48334">
    <property type="entry name" value="DNA repair protein MutS, domain III"/>
    <property type="match status" value="1"/>
</dbReference>
<organism evidence="6 7">
    <name type="scientific">Pseudobacteroides cellulosolvens ATCC 35603 = DSM 2933</name>
    <dbReference type="NCBI Taxonomy" id="398512"/>
    <lineage>
        <taxon>Bacteria</taxon>
        <taxon>Bacillati</taxon>
        <taxon>Bacillota</taxon>
        <taxon>Clostridia</taxon>
        <taxon>Eubacteriales</taxon>
        <taxon>Oscillospiraceae</taxon>
        <taxon>Pseudobacteroides</taxon>
    </lineage>
</organism>
<dbReference type="InterPro" id="IPR036187">
    <property type="entry name" value="DNA_mismatch_repair_MutS_sf"/>
</dbReference>
<dbReference type="GO" id="GO:0005524">
    <property type="term" value="F:ATP binding"/>
    <property type="evidence" value="ECO:0007669"/>
    <property type="project" value="UniProtKB-KW"/>
</dbReference>
<keyword evidence="1" id="KW-0547">Nucleotide-binding</keyword>
<dbReference type="Pfam" id="PF00488">
    <property type="entry name" value="MutS_V"/>
    <property type="match status" value="1"/>
</dbReference>
<feature type="transmembrane region" description="Helical" evidence="4">
    <location>
        <begin position="238"/>
        <end position="256"/>
    </location>
</feature>
<dbReference type="PANTHER" id="PTHR11361">
    <property type="entry name" value="DNA MISMATCH REPAIR PROTEIN MUTS FAMILY MEMBER"/>
    <property type="match status" value="1"/>
</dbReference>
<evidence type="ECO:0000313" key="6">
    <source>
        <dbReference type="EMBL" id="KNY30411.1"/>
    </source>
</evidence>
<keyword evidence="2" id="KW-0067">ATP-binding</keyword>
<name>A0A0L6JX33_9FIRM</name>
<proteinExistence type="predicted"/>
<dbReference type="InterPro" id="IPR027417">
    <property type="entry name" value="P-loop_NTPase"/>
</dbReference>
<dbReference type="Proteomes" id="UP000036923">
    <property type="component" value="Unassembled WGS sequence"/>
</dbReference>
<evidence type="ECO:0000256" key="3">
    <source>
        <dbReference type="ARBA" id="ARBA00023125"/>
    </source>
</evidence>
<dbReference type="PANTHER" id="PTHR11361:SF99">
    <property type="entry name" value="DNA MISMATCH REPAIR PROTEIN"/>
    <property type="match status" value="1"/>
</dbReference>
<dbReference type="Gene3D" id="1.10.1420.10">
    <property type="match status" value="1"/>
</dbReference>
<dbReference type="GO" id="GO:0140664">
    <property type="term" value="F:ATP-dependent DNA damage sensor activity"/>
    <property type="evidence" value="ECO:0007669"/>
    <property type="project" value="InterPro"/>
</dbReference>
<keyword evidence="4" id="KW-1133">Transmembrane helix</keyword>
<dbReference type="CDD" id="cd03283">
    <property type="entry name" value="ABC_MutS-like"/>
    <property type="match status" value="1"/>
</dbReference>
<keyword evidence="7" id="KW-1185">Reference proteome</keyword>
<dbReference type="GO" id="GO:0030983">
    <property type="term" value="F:mismatched DNA binding"/>
    <property type="evidence" value="ECO:0007669"/>
    <property type="project" value="InterPro"/>
</dbReference>
<evidence type="ECO:0000259" key="5">
    <source>
        <dbReference type="SMART" id="SM00534"/>
    </source>
</evidence>
<dbReference type="SUPFAM" id="SSF52540">
    <property type="entry name" value="P-loop containing nucleoside triphosphate hydrolases"/>
    <property type="match status" value="1"/>
</dbReference>
<dbReference type="eggNOG" id="COG0249">
    <property type="taxonomic scope" value="Bacteria"/>
</dbReference>
<feature type="transmembrane region" description="Helical" evidence="4">
    <location>
        <begin position="52"/>
        <end position="72"/>
    </location>
</feature>
<accession>A0A0L6JX33</accession>